<dbReference type="SUPFAM" id="SSF56112">
    <property type="entry name" value="Protein kinase-like (PK-like)"/>
    <property type="match status" value="1"/>
</dbReference>
<accession>A0ABQ0DMI2</accession>
<keyword evidence="4" id="KW-1185">Reference proteome</keyword>
<comment type="caution">
    <text evidence="3">The sequence shown here is derived from an EMBL/GenBank/DDBJ whole genome shotgun (WGS) entry which is preliminary data.</text>
</comment>
<feature type="transmembrane region" description="Helical" evidence="1">
    <location>
        <begin position="43"/>
        <end position="66"/>
    </location>
</feature>
<keyword evidence="1" id="KW-0472">Membrane</keyword>
<sequence length="524" mass="60919">MEDIETETIKYFYATSASISPFIVGVLFLNFVYLFLRMPFHSFMFHLHLLLFCGCFILKIAIYFVQPFLKSYLFWTSQTLLYCGLTYTIYSIVYIFFTQSNKKKYVNSVILPGGVFYFMFVVMVHSLWYEWATTIMLVYTALFCTILMIVILLFIFFVRSFGSKRVVLFVDIILFIVTFILFIDIISCIVSAIILYPGCFIHPLVDLINSLLITSLVVILTDGLLFFRAFSGYKGILVDEENTLVTTKTSIDIEFLLHRQTIKQTEHSVVGSTIFLGKTVSYKQVALEELLNQKTLNDDLIKLKSLHHPNLQQTEGISITNLNVYVIYNHHFLPSMESIFEIKDTFNDYQIIQIMKGLTSALLELQDEGILHFHFSLSNILVNESMDKVIIVDFLPYMKWWFTTENGESPSTLMFESEDFIASHKQYIINLVHWIFYRMIIGKNATKDIILDNVPQSSLFYSTLKRWVNESSFIGINAMSNDIASLKHRMLVEDEEVFEHNNEVKETHHLEQEELDENGIIVNE</sequence>
<proteinExistence type="predicted"/>
<dbReference type="InterPro" id="IPR011009">
    <property type="entry name" value="Kinase-like_dom_sf"/>
</dbReference>
<feature type="transmembrane region" description="Helical" evidence="1">
    <location>
        <begin position="109"/>
        <end position="129"/>
    </location>
</feature>
<evidence type="ECO:0000313" key="3">
    <source>
        <dbReference type="EMBL" id="GAB1224068.1"/>
    </source>
</evidence>
<keyword evidence="1" id="KW-0812">Transmembrane</keyword>
<evidence type="ECO:0000259" key="2">
    <source>
        <dbReference type="PROSITE" id="PS50011"/>
    </source>
</evidence>
<evidence type="ECO:0000313" key="4">
    <source>
        <dbReference type="Proteomes" id="UP001628156"/>
    </source>
</evidence>
<name>A0ABQ0DMI2_9EUKA</name>
<dbReference type="Proteomes" id="UP001628156">
    <property type="component" value="Unassembled WGS sequence"/>
</dbReference>
<feature type="transmembrane region" description="Helical" evidence="1">
    <location>
        <begin position="135"/>
        <end position="156"/>
    </location>
</feature>
<protein>
    <recommendedName>
        <fullName evidence="2">Protein kinase domain-containing protein</fullName>
    </recommendedName>
</protein>
<dbReference type="EMBL" id="BAAFRS010000172">
    <property type="protein sequence ID" value="GAB1224068.1"/>
    <property type="molecule type" value="Genomic_DNA"/>
</dbReference>
<keyword evidence="1" id="KW-1133">Transmembrane helix</keyword>
<feature type="transmembrane region" description="Helical" evidence="1">
    <location>
        <begin position="12"/>
        <end position="36"/>
    </location>
</feature>
<feature type="transmembrane region" description="Helical" evidence="1">
    <location>
        <begin position="72"/>
        <end position="97"/>
    </location>
</feature>
<reference evidence="3 4" key="1">
    <citation type="journal article" date="2019" name="PLoS Negl. Trop. Dis.">
        <title>Whole genome sequencing of Entamoeba nuttalli reveals mammalian host-related molecular signatures and a novel octapeptide-repeat surface protein.</title>
        <authorList>
            <person name="Tanaka M."/>
            <person name="Makiuchi T."/>
            <person name="Komiyama T."/>
            <person name="Shiina T."/>
            <person name="Osaki K."/>
            <person name="Tachibana H."/>
        </authorList>
    </citation>
    <scope>NUCLEOTIDE SEQUENCE [LARGE SCALE GENOMIC DNA]</scope>
    <source>
        <strain evidence="3 4">P19-061405</strain>
    </source>
</reference>
<dbReference type="PROSITE" id="PS50011">
    <property type="entry name" value="PROTEIN_KINASE_DOM"/>
    <property type="match status" value="1"/>
</dbReference>
<feature type="transmembrane region" description="Helical" evidence="1">
    <location>
        <begin position="207"/>
        <end position="227"/>
    </location>
</feature>
<feature type="domain" description="Protein kinase" evidence="2">
    <location>
        <begin position="256"/>
        <end position="511"/>
    </location>
</feature>
<dbReference type="Gene3D" id="1.10.510.10">
    <property type="entry name" value="Transferase(Phosphotransferase) domain 1"/>
    <property type="match status" value="1"/>
</dbReference>
<feature type="transmembrane region" description="Helical" evidence="1">
    <location>
        <begin position="168"/>
        <end position="195"/>
    </location>
</feature>
<gene>
    <name evidence="3" type="ORF">ENUP19_0172G0020</name>
</gene>
<evidence type="ECO:0000256" key="1">
    <source>
        <dbReference type="SAM" id="Phobius"/>
    </source>
</evidence>
<organism evidence="3 4">
    <name type="scientific">Entamoeba nuttalli</name>
    <dbReference type="NCBI Taxonomy" id="412467"/>
    <lineage>
        <taxon>Eukaryota</taxon>
        <taxon>Amoebozoa</taxon>
        <taxon>Evosea</taxon>
        <taxon>Archamoebae</taxon>
        <taxon>Mastigamoebida</taxon>
        <taxon>Entamoebidae</taxon>
        <taxon>Entamoeba</taxon>
    </lineage>
</organism>
<dbReference type="InterPro" id="IPR000719">
    <property type="entry name" value="Prot_kinase_dom"/>
</dbReference>